<keyword evidence="6" id="KW-1185">Reference proteome</keyword>
<keyword evidence="2" id="KW-0238">DNA-binding</keyword>
<dbReference type="InterPro" id="IPR011991">
    <property type="entry name" value="ArsR-like_HTH"/>
</dbReference>
<dbReference type="GO" id="GO:0003677">
    <property type="term" value="F:DNA binding"/>
    <property type="evidence" value="ECO:0007669"/>
    <property type="project" value="UniProtKB-KW"/>
</dbReference>
<evidence type="ECO:0000313" key="6">
    <source>
        <dbReference type="Proteomes" id="UP000233440"/>
    </source>
</evidence>
<keyword evidence="3" id="KW-0804">Transcription</keyword>
<evidence type="ECO:0000256" key="2">
    <source>
        <dbReference type="ARBA" id="ARBA00023125"/>
    </source>
</evidence>
<evidence type="ECO:0000259" key="4">
    <source>
        <dbReference type="PROSITE" id="PS50995"/>
    </source>
</evidence>
<organism evidence="5 6">
    <name type="scientific">Heyndrickxia camelliae</name>
    <dbReference type="NCBI Taxonomy" id="1707093"/>
    <lineage>
        <taxon>Bacteria</taxon>
        <taxon>Bacillati</taxon>
        <taxon>Bacillota</taxon>
        <taxon>Bacilli</taxon>
        <taxon>Bacillales</taxon>
        <taxon>Bacillaceae</taxon>
        <taxon>Heyndrickxia</taxon>
    </lineage>
</organism>
<protein>
    <submittedName>
        <fullName evidence="5">MarR family transcriptional regulator</fullName>
    </submittedName>
</protein>
<dbReference type="PANTHER" id="PTHR42756">
    <property type="entry name" value="TRANSCRIPTIONAL REGULATOR, MARR"/>
    <property type="match status" value="1"/>
</dbReference>
<evidence type="ECO:0000256" key="1">
    <source>
        <dbReference type="ARBA" id="ARBA00023015"/>
    </source>
</evidence>
<reference evidence="5 6" key="1">
    <citation type="submission" date="2017-11" db="EMBL/GenBank/DDBJ databases">
        <title>Bacillus camelliae sp. nov., isolated from pu'er tea.</title>
        <authorList>
            <person name="Niu L."/>
        </authorList>
    </citation>
    <scope>NUCLEOTIDE SEQUENCE [LARGE SCALE GENOMIC DNA]</scope>
    <source>
        <strain evidence="5 6">7578-1</strain>
    </source>
</reference>
<dbReference type="SMART" id="SM00529">
    <property type="entry name" value="HTH_DTXR"/>
    <property type="match status" value="1"/>
</dbReference>
<dbReference type="InterPro" id="IPR022689">
    <property type="entry name" value="Iron_dep_repressor"/>
</dbReference>
<dbReference type="SUPFAM" id="SSF46785">
    <property type="entry name" value="Winged helix' DNA-binding domain"/>
    <property type="match status" value="1"/>
</dbReference>
<dbReference type="SMART" id="SM00347">
    <property type="entry name" value="HTH_MARR"/>
    <property type="match status" value="1"/>
</dbReference>
<dbReference type="AlphaFoldDB" id="A0A2N3LJG6"/>
<evidence type="ECO:0000313" key="5">
    <source>
        <dbReference type="EMBL" id="PKR84772.1"/>
    </source>
</evidence>
<dbReference type="GO" id="GO:0046914">
    <property type="term" value="F:transition metal ion binding"/>
    <property type="evidence" value="ECO:0007669"/>
    <property type="project" value="InterPro"/>
</dbReference>
<dbReference type="PANTHER" id="PTHR42756:SF1">
    <property type="entry name" value="TRANSCRIPTIONAL REPRESSOR OF EMRAB OPERON"/>
    <property type="match status" value="1"/>
</dbReference>
<accession>A0A2N3LJG6</accession>
<dbReference type="EMBL" id="PIQO01000008">
    <property type="protein sequence ID" value="PKR84772.1"/>
    <property type="molecule type" value="Genomic_DNA"/>
</dbReference>
<dbReference type="OrthoDB" id="163346at2"/>
<dbReference type="PROSITE" id="PS50995">
    <property type="entry name" value="HTH_MARR_2"/>
    <property type="match status" value="1"/>
</dbReference>
<dbReference type="InterPro" id="IPR036390">
    <property type="entry name" value="WH_DNA-bd_sf"/>
</dbReference>
<dbReference type="GO" id="GO:0003700">
    <property type="term" value="F:DNA-binding transcription factor activity"/>
    <property type="evidence" value="ECO:0007669"/>
    <property type="project" value="InterPro"/>
</dbReference>
<feature type="domain" description="HTH marR-type" evidence="4">
    <location>
        <begin position="11"/>
        <end position="147"/>
    </location>
</feature>
<gene>
    <name evidence="5" type="ORF">CWO92_12120</name>
</gene>
<dbReference type="Proteomes" id="UP000233440">
    <property type="component" value="Unassembled WGS sequence"/>
</dbReference>
<sequence length="162" mass="18980">MKNEVRIVEENNPIAKQLLHSLMQFRSHFRPKAYKGLKPSEYKLLFTIKAARKHHDLDITVSGLSKYLQVTAPSVTQIINRLERDGLVERQMDPNDRRSVQVKLTKEGEEITEKVLEAYLNKLQGVIDYFGEEKSQQFAEMLSEMMDYFNQQESATKRDEWS</sequence>
<name>A0A2N3LJG6_9BACI</name>
<evidence type="ECO:0000256" key="3">
    <source>
        <dbReference type="ARBA" id="ARBA00023163"/>
    </source>
</evidence>
<proteinExistence type="predicted"/>
<dbReference type="CDD" id="cd00090">
    <property type="entry name" value="HTH_ARSR"/>
    <property type="match status" value="1"/>
</dbReference>
<keyword evidence="1" id="KW-0805">Transcription regulation</keyword>
<dbReference type="InterPro" id="IPR036388">
    <property type="entry name" value="WH-like_DNA-bd_sf"/>
</dbReference>
<dbReference type="PRINTS" id="PR00598">
    <property type="entry name" value="HTHMARR"/>
</dbReference>
<dbReference type="InterPro" id="IPR000835">
    <property type="entry name" value="HTH_MarR-typ"/>
</dbReference>
<dbReference type="Gene3D" id="1.10.10.10">
    <property type="entry name" value="Winged helix-like DNA-binding domain superfamily/Winged helix DNA-binding domain"/>
    <property type="match status" value="1"/>
</dbReference>
<comment type="caution">
    <text evidence="5">The sequence shown here is derived from an EMBL/GenBank/DDBJ whole genome shotgun (WGS) entry which is preliminary data.</text>
</comment>
<dbReference type="Pfam" id="PF12802">
    <property type="entry name" value="MarR_2"/>
    <property type="match status" value="1"/>
</dbReference>